<dbReference type="STRING" id="32264.T1JZZ5"/>
<feature type="transmembrane region" description="Helical" evidence="9">
    <location>
        <begin position="361"/>
        <end position="378"/>
    </location>
</feature>
<evidence type="ECO:0000256" key="7">
    <source>
        <dbReference type="ARBA" id="ARBA00023170"/>
    </source>
</evidence>
<dbReference type="OrthoDB" id="10053194at2759"/>
<feature type="transmembrane region" description="Helical" evidence="9">
    <location>
        <begin position="281"/>
        <end position="303"/>
    </location>
</feature>
<dbReference type="EnsemblMetazoa" id="tetur03g05860.1">
    <property type="protein sequence ID" value="tetur03g05860.1"/>
    <property type="gene ID" value="tetur03g05860"/>
</dbReference>
<feature type="transmembrane region" description="Helical" evidence="9">
    <location>
        <begin position="44"/>
        <end position="69"/>
    </location>
</feature>
<keyword evidence="4 9" id="KW-1133">Transmembrane helix</keyword>
<feature type="transmembrane region" description="Helical" evidence="9">
    <location>
        <begin position="233"/>
        <end position="253"/>
    </location>
</feature>
<dbReference type="GO" id="GO:0016020">
    <property type="term" value="C:membrane"/>
    <property type="evidence" value="ECO:0007669"/>
    <property type="project" value="UniProtKB-SubCell"/>
</dbReference>
<dbReference type="eggNOG" id="KOG3656">
    <property type="taxonomic scope" value="Eukaryota"/>
</dbReference>
<protein>
    <recommendedName>
        <fullName evidence="10">G-protein coupled receptors family 1 profile domain-containing protein</fullName>
    </recommendedName>
</protein>
<comment type="similarity">
    <text evidence="2">Belongs to the G-protein coupled receptor 1 family.</text>
</comment>
<dbReference type="PROSITE" id="PS50262">
    <property type="entry name" value="G_PROTEIN_RECEP_F1_2"/>
    <property type="match status" value="1"/>
</dbReference>
<dbReference type="GO" id="GO:0004930">
    <property type="term" value="F:G protein-coupled receptor activity"/>
    <property type="evidence" value="ECO:0007669"/>
    <property type="project" value="UniProtKB-KW"/>
</dbReference>
<dbReference type="InterPro" id="IPR000276">
    <property type="entry name" value="GPCR_Rhodpsn"/>
</dbReference>
<gene>
    <name evidence="11" type="primary">107372290</name>
</gene>
<name>T1JZZ5_TETUR</name>
<feature type="transmembrane region" description="Helical" evidence="9">
    <location>
        <begin position="81"/>
        <end position="102"/>
    </location>
</feature>
<dbReference type="EMBL" id="CAEY01001130">
    <property type="status" value="NOT_ANNOTATED_CDS"/>
    <property type="molecule type" value="Genomic_DNA"/>
</dbReference>
<dbReference type="Proteomes" id="UP000015104">
    <property type="component" value="Unassembled WGS sequence"/>
</dbReference>
<evidence type="ECO:0000256" key="9">
    <source>
        <dbReference type="SAM" id="Phobius"/>
    </source>
</evidence>
<evidence type="ECO:0000256" key="2">
    <source>
        <dbReference type="ARBA" id="ARBA00010663"/>
    </source>
</evidence>
<dbReference type="KEGG" id="tut:107372290"/>
<sequence length="451" mass="51544">MDRITNWTFSTYLTPNETNNSNFHLDLRENIASFDRIFEIKTELALLIAYLTLLIFGFVSNAIIILLFCATNFNQRESRSLLFTNLALSDAIYCLFFCPFTLHNILRKSWPFPELLCKIVPTFQSILVFVSSGTITSISIQRAFIITGFQSNPPASTHCCSTHHQSQFQSYKHYSFSPSASSPSSTPSSCYKSKISSPLNASSLFSTSPSTSSSSSSSSLTASPLVNWIRSDIILLTLIWITAITLSSPIFIYQTVHHINLIDTHTIPICGELWPPHGRSFYTLALILIQWACPLLTMILCHYKVDSFLRHHMETRVRLMCFNDMDSKQKGNLFYSKLVSTILTKRDIRDKLKRNTKVTRALFKNTVIFGLIWLPLNLTNLYFDFLPDDNSYQLSTTTIYLIQAISQTIAVLSPISNAYLYFWSNTNIRKQVKKYYLFNRFTGIKTKPLIK</sequence>
<keyword evidence="6 9" id="KW-0472">Membrane</keyword>
<evidence type="ECO:0000256" key="5">
    <source>
        <dbReference type="ARBA" id="ARBA00023040"/>
    </source>
</evidence>
<organism evidence="11 12">
    <name type="scientific">Tetranychus urticae</name>
    <name type="common">Two-spotted spider mite</name>
    <dbReference type="NCBI Taxonomy" id="32264"/>
    <lineage>
        <taxon>Eukaryota</taxon>
        <taxon>Metazoa</taxon>
        <taxon>Ecdysozoa</taxon>
        <taxon>Arthropoda</taxon>
        <taxon>Chelicerata</taxon>
        <taxon>Arachnida</taxon>
        <taxon>Acari</taxon>
        <taxon>Acariformes</taxon>
        <taxon>Trombidiformes</taxon>
        <taxon>Prostigmata</taxon>
        <taxon>Eleutherengona</taxon>
        <taxon>Raphignathae</taxon>
        <taxon>Tetranychoidea</taxon>
        <taxon>Tetranychidae</taxon>
        <taxon>Tetranychus</taxon>
    </lineage>
</organism>
<evidence type="ECO:0000256" key="4">
    <source>
        <dbReference type="ARBA" id="ARBA00022989"/>
    </source>
</evidence>
<dbReference type="Pfam" id="PF00001">
    <property type="entry name" value="7tm_1"/>
    <property type="match status" value="2"/>
</dbReference>
<dbReference type="PANTHER" id="PTHR24235:SF12">
    <property type="entry name" value="G-PROTEIN COUPLED RECEPTORS FAMILY 1 PROFILE DOMAIN-CONTAINING PROTEIN"/>
    <property type="match status" value="1"/>
</dbReference>
<dbReference type="HOGENOM" id="CLU_748695_0_0_1"/>
<feature type="domain" description="G-protein coupled receptors family 1 profile" evidence="10">
    <location>
        <begin position="60"/>
        <end position="421"/>
    </location>
</feature>
<proteinExistence type="inferred from homology"/>
<keyword evidence="7" id="KW-0675">Receptor</keyword>
<keyword evidence="8" id="KW-0807">Transducer</keyword>
<comment type="subcellular location">
    <subcellularLocation>
        <location evidence="1">Membrane</location>
        <topology evidence="1">Multi-pass membrane protein</topology>
    </subcellularLocation>
</comment>
<dbReference type="InterPro" id="IPR017452">
    <property type="entry name" value="GPCR_Rhodpsn_7TM"/>
</dbReference>
<keyword evidence="12" id="KW-1185">Reference proteome</keyword>
<reference evidence="11" key="2">
    <citation type="submission" date="2015-06" db="UniProtKB">
        <authorList>
            <consortium name="EnsemblMetazoa"/>
        </authorList>
    </citation>
    <scope>IDENTIFICATION</scope>
</reference>
<dbReference type="Gene3D" id="1.20.1070.10">
    <property type="entry name" value="Rhodopsin 7-helix transmembrane proteins"/>
    <property type="match status" value="2"/>
</dbReference>
<feature type="transmembrane region" description="Helical" evidence="9">
    <location>
        <begin position="398"/>
        <end position="423"/>
    </location>
</feature>
<evidence type="ECO:0000256" key="8">
    <source>
        <dbReference type="ARBA" id="ARBA00023224"/>
    </source>
</evidence>
<feature type="transmembrane region" description="Helical" evidence="9">
    <location>
        <begin position="122"/>
        <end position="140"/>
    </location>
</feature>
<evidence type="ECO:0000313" key="11">
    <source>
        <dbReference type="EnsemblMetazoa" id="tetur03g05860.1"/>
    </source>
</evidence>
<evidence type="ECO:0000313" key="12">
    <source>
        <dbReference type="Proteomes" id="UP000015104"/>
    </source>
</evidence>
<evidence type="ECO:0000256" key="6">
    <source>
        <dbReference type="ARBA" id="ARBA00023136"/>
    </source>
</evidence>
<reference evidence="12" key="1">
    <citation type="submission" date="2011-08" db="EMBL/GenBank/DDBJ databases">
        <authorList>
            <person name="Rombauts S."/>
        </authorList>
    </citation>
    <scope>NUCLEOTIDE SEQUENCE</scope>
    <source>
        <strain evidence="12">London</strain>
    </source>
</reference>
<accession>T1JZZ5</accession>
<dbReference type="SUPFAM" id="SSF81321">
    <property type="entry name" value="Family A G protein-coupled receptor-like"/>
    <property type="match status" value="2"/>
</dbReference>
<evidence type="ECO:0000256" key="1">
    <source>
        <dbReference type="ARBA" id="ARBA00004141"/>
    </source>
</evidence>
<dbReference type="PRINTS" id="PR00237">
    <property type="entry name" value="GPCRRHODOPSN"/>
</dbReference>
<dbReference type="PANTHER" id="PTHR24235">
    <property type="entry name" value="NEUROPEPTIDE Y RECEPTOR"/>
    <property type="match status" value="1"/>
</dbReference>
<evidence type="ECO:0000259" key="10">
    <source>
        <dbReference type="PROSITE" id="PS50262"/>
    </source>
</evidence>
<evidence type="ECO:0000256" key="3">
    <source>
        <dbReference type="ARBA" id="ARBA00022692"/>
    </source>
</evidence>
<dbReference type="OMA" id="IAQFFIP"/>
<keyword evidence="3 9" id="KW-0812">Transmembrane</keyword>
<dbReference type="AlphaFoldDB" id="T1JZZ5"/>
<keyword evidence="5" id="KW-0297">G-protein coupled receptor</keyword>